<evidence type="ECO:0000313" key="2">
    <source>
        <dbReference type="Proteomes" id="UP000244677"/>
    </source>
</evidence>
<reference evidence="1 2" key="1">
    <citation type="submission" date="2017-04" db="EMBL/GenBank/DDBJ databases">
        <title>Complete genome sequence of Flavobacterium kingsejong AJ004.</title>
        <authorList>
            <person name="Lee P.C."/>
        </authorList>
    </citation>
    <scope>NUCLEOTIDE SEQUENCE [LARGE SCALE GENOMIC DNA]</scope>
    <source>
        <strain evidence="1 2">AJ004</strain>
    </source>
</reference>
<protein>
    <submittedName>
        <fullName evidence="1">Uncharacterized protein</fullName>
    </submittedName>
</protein>
<dbReference type="AlphaFoldDB" id="A0A2S1LLU1"/>
<dbReference type="RefSeq" id="WP_108736339.1">
    <property type="nucleotide sequence ID" value="NZ_CP020919.1"/>
</dbReference>
<name>A0A2S1LLU1_9FLAO</name>
<dbReference type="KEGG" id="fki:FK004_05380"/>
<evidence type="ECO:0000313" key="1">
    <source>
        <dbReference type="EMBL" id="AWG24704.1"/>
    </source>
</evidence>
<organism evidence="1 2">
    <name type="scientific">Flavobacterium kingsejongi</name>
    <dbReference type="NCBI Taxonomy" id="1678728"/>
    <lineage>
        <taxon>Bacteria</taxon>
        <taxon>Pseudomonadati</taxon>
        <taxon>Bacteroidota</taxon>
        <taxon>Flavobacteriia</taxon>
        <taxon>Flavobacteriales</taxon>
        <taxon>Flavobacteriaceae</taxon>
        <taxon>Flavobacterium</taxon>
    </lineage>
</organism>
<proteinExistence type="predicted"/>
<sequence length="160" mass="18075">MKAIIALVCYVIFLGFPELSEVRQSYIGASESKAGSDQLLKLLSEITREDAKVFVAYKGAALALSGKYAPKETRKKNISEGIQLLEYALEKEPNNLEIHLVRLSFQEHAPKILKYNQQITEDKDFILAHFGKQPAALKAFVRQYLKQSKAFTDKEKALLQ</sequence>
<dbReference type="OrthoDB" id="663842at2"/>
<accession>A0A2S1LLU1</accession>
<gene>
    <name evidence="1" type="ORF">FK004_05380</name>
</gene>
<dbReference type="EMBL" id="CP020919">
    <property type="protein sequence ID" value="AWG24704.1"/>
    <property type="molecule type" value="Genomic_DNA"/>
</dbReference>
<dbReference type="Proteomes" id="UP000244677">
    <property type="component" value="Chromosome"/>
</dbReference>
<keyword evidence="2" id="KW-1185">Reference proteome</keyword>